<dbReference type="InterPro" id="IPR003593">
    <property type="entry name" value="AAA+_ATPase"/>
</dbReference>
<gene>
    <name evidence="6" type="ORF">GCM10007853_24020</name>
</gene>
<comment type="similarity">
    <text evidence="1">Belongs to the ABC transporter superfamily.</text>
</comment>
<reference evidence="6" key="2">
    <citation type="submission" date="2023-01" db="EMBL/GenBank/DDBJ databases">
        <title>Draft genome sequence of Algimonas ampicilliniresistens strain NBRC 108219.</title>
        <authorList>
            <person name="Sun Q."/>
            <person name="Mori K."/>
        </authorList>
    </citation>
    <scope>NUCLEOTIDE SEQUENCE</scope>
    <source>
        <strain evidence="6">NBRC 108219</strain>
    </source>
</reference>
<name>A0ABQ5VAK8_9PROT</name>
<dbReference type="Proteomes" id="UP001161391">
    <property type="component" value="Unassembled WGS sequence"/>
</dbReference>
<dbReference type="PROSITE" id="PS50893">
    <property type="entry name" value="ABC_TRANSPORTER_2"/>
    <property type="match status" value="1"/>
</dbReference>
<evidence type="ECO:0000256" key="3">
    <source>
        <dbReference type="ARBA" id="ARBA00022741"/>
    </source>
</evidence>
<reference evidence="6" key="1">
    <citation type="journal article" date="2014" name="Int. J. Syst. Evol. Microbiol.">
        <title>Complete genome of a new Firmicutes species belonging to the dominant human colonic microbiota ('Ruminococcus bicirculans') reveals two chromosomes and a selective capacity to utilize plant glucans.</title>
        <authorList>
            <consortium name="NISC Comparative Sequencing Program"/>
            <person name="Wegmann U."/>
            <person name="Louis P."/>
            <person name="Goesmann A."/>
            <person name="Henrissat B."/>
            <person name="Duncan S.H."/>
            <person name="Flint H.J."/>
        </authorList>
    </citation>
    <scope>NUCLEOTIDE SEQUENCE</scope>
    <source>
        <strain evidence="6">NBRC 108219</strain>
    </source>
</reference>
<evidence type="ECO:0000313" key="6">
    <source>
        <dbReference type="EMBL" id="GLQ24528.1"/>
    </source>
</evidence>
<keyword evidence="3" id="KW-0547">Nucleotide-binding</keyword>
<dbReference type="Pfam" id="PF00005">
    <property type="entry name" value="ABC_tran"/>
    <property type="match status" value="1"/>
</dbReference>
<dbReference type="CDD" id="cd03268">
    <property type="entry name" value="ABC_BcrA_bacitracin_resist"/>
    <property type="match status" value="1"/>
</dbReference>
<dbReference type="SUPFAM" id="SSF52540">
    <property type="entry name" value="P-loop containing nucleoside triphosphate hydrolases"/>
    <property type="match status" value="1"/>
</dbReference>
<accession>A0ABQ5VAK8</accession>
<keyword evidence="4 6" id="KW-0067">ATP-binding</keyword>
<dbReference type="InterPro" id="IPR017871">
    <property type="entry name" value="ABC_transporter-like_CS"/>
</dbReference>
<dbReference type="PROSITE" id="PS00211">
    <property type="entry name" value="ABC_TRANSPORTER_1"/>
    <property type="match status" value="1"/>
</dbReference>
<dbReference type="SMART" id="SM00382">
    <property type="entry name" value="AAA"/>
    <property type="match status" value="1"/>
</dbReference>
<comment type="caution">
    <text evidence="6">The sequence shown here is derived from an EMBL/GenBank/DDBJ whole genome shotgun (WGS) entry which is preliminary data.</text>
</comment>
<proteinExistence type="inferred from homology"/>
<dbReference type="InterPro" id="IPR027417">
    <property type="entry name" value="P-loop_NTPase"/>
</dbReference>
<keyword evidence="2" id="KW-0813">Transport</keyword>
<dbReference type="InterPro" id="IPR003439">
    <property type="entry name" value="ABC_transporter-like_ATP-bd"/>
</dbReference>
<dbReference type="EMBL" id="BSNK01000002">
    <property type="protein sequence ID" value="GLQ24528.1"/>
    <property type="molecule type" value="Genomic_DNA"/>
</dbReference>
<protein>
    <submittedName>
        <fullName evidence="6">ABC transporter ATP-binding protein</fullName>
    </submittedName>
</protein>
<organism evidence="6 7">
    <name type="scientific">Algimonas ampicilliniresistens</name>
    <dbReference type="NCBI Taxonomy" id="1298735"/>
    <lineage>
        <taxon>Bacteria</taxon>
        <taxon>Pseudomonadati</taxon>
        <taxon>Pseudomonadota</taxon>
        <taxon>Alphaproteobacteria</taxon>
        <taxon>Maricaulales</taxon>
        <taxon>Robiginitomaculaceae</taxon>
        <taxon>Algimonas</taxon>
    </lineage>
</organism>
<feature type="domain" description="ABC transporter" evidence="5">
    <location>
        <begin position="5"/>
        <end position="232"/>
    </location>
</feature>
<evidence type="ECO:0000313" key="7">
    <source>
        <dbReference type="Proteomes" id="UP001161391"/>
    </source>
</evidence>
<evidence type="ECO:0000256" key="1">
    <source>
        <dbReference type="ARBA" id="ARBA00005417"/>
    </source>
</evidence>
<sequence>MDLAIRTDGLRRAFGSVQAVNGIDLHVPTGSVFGFLGPNGSGKTTTIRLLLGLIRADAGSVWINGADICTQRSVALAKVGAIVENPALYPNLTGREVLRISTVLLKLDTSEIARVLEIVDLRQAADRRVRGYSLGMRQRLALARALMGHPKLLMLDEPTNGLDPAGIADMRRLIKTLPEQSGTTVFVSSHQLSEMEQMTDHVALIKSGRLLFQGRLDSLMAQTQAALVIDTSDIEVALATATSMKLDAKAGPNGIVVTSPIDVKARARLITALVEVGCSVSQARLVEPSLEQLFLTLTADAQMPTDRMETMS</sequence>
<evidence type="ECO:0000256" key="4">
    <source>
        <dbReference type="ARBA" id="ARBA00022840"/>
    </source>
</evidence>
<dbReference type="GO" id="GO:0005524">
    <property type="term" value="F:ATP binding"/>
    <property type="evidence" value="ECO:0007669"/>
    <property type="project" value="UniProtKB-KW"/>
</dbReference>
<evidence type="ECO:0000259" key="5">
    <source>
        <dbReference type="PROSITE" id="PS50893"/>
    </source>
</evidence>
<keyword evidence="7" id="KW-1185">Reference proteome</keyword>
<dbReference type="Gene3D" id="3.40.50.300">
    <property type="entry name" value="P-loop containing nucleotide triphosphate hydrolases"/>
    <property type="match status" value="1"/>
</dbReference>
<dbReference type="PANTHER" id="PTHR43335:SF4">
    <property type="entry name" value="ABC TRANSPORTER, ATP-BINDING PROTEIN"/>
    <property type="match status" value="1"/>
</dbReference>
<evidence type="ECO:0000256" key="2">
    <source>
        <dbReference type="ARBA" id="ARBA00022448"/>
    </source>
</evidence>
<dbReference type="PANTHER" id="PTHR43335">
    <property type="entry name" value="ABC TRANSPORTER, ATP-BINDING PROTEIN"/>
    <property type="match status" value="1"/>
</dbReference>